<dbReference type="OrthoDB" id="5933722at2"/>
<dbReference type="Proteomes" id="UP000240971">
    <property type="component" value="Unassembled WGS sequence"/>
</dbReference>
<accession>A0A2P8HCG2</accession>
<feature type="domain" description="ABC3 transporter permease C-terminal" evidence="8">
    <location>
        <begin position="293"/>
        <end position="408"/>
    </location>
</feature>
<evidence type="ECO:0000256" key="3">
    <source>
        <dbReference type="ARBA" id="ARBA00022692"/>
    </source>
</evidence>
<feature type="transmembrane region" description="Helical" evidence="7">
    <location>
        <begin position="727"/>
        <end position="747"/>
    </location>
</feature>
<dbReference type="InterPro" id="IPR003838">
    <property type="entry name" value="ABC3_permease_C"/>
</dbReference>
<evidence type="ECO:0000256" key="4">
    <source>
        <dbReference type="ARBA" id="ARBA00022989"/>
    </source>
</evidence>
<reference evidence="10 11" key="1">
    <citation type="submission" date="2018-03" db="EMBL/GenBank/DDBJ databases">
        <title>Genomic Encyclopedia of Archaeal and Bacterial Type Strains, Phase II (KMG-II): from individual species to whole genera.</title>
        <authorList>
            <person name="Goeker M."/>
        </authorList>
    </citation>
    <scope>NUCLEOTIDE SEQUENCE [LARGE SCALE GENOMIC DNA]</scope>
    <source>
        <strain evidence="10 11">DSM 24859</strain>
    </source>
</reference>
<feature type="transmembrane region" description="Helical" evidence="7">
    <location>
        <begin position="288"/>
        <end position="309"/>
    </location>
</feature>
<evidence type="ECO:0000256" key="5">
    <source>
        <dbReference type="ARBA" id="ARBA00023136"/>
    </source>
</evidence>
<feature type="domain" description="MacB-like periplasmic core" evidence="9">
    <location>
        <begin position="20"/>
        <end position="243"/>
    </location>
</feature>
<dbReference type="InterPro" id="IPR050250">
    <property type="entry name" value="Macrolide_Exporter_MacB"/>
</dbReference>
<sequence length="798" mass="89210">MLKSYFQIAWRNLSKNKIYSLINIGGLAVGMAVAILIGLWIYDELSFNKSYQNYDRIARVMQNQFINGETDTWSGEAWPLGAELRNSYGSNFKYVIMSSWTDDHILSFGEKHIAKTGNYMEPEAPEMLTLNMLKGSRNGLQDPASILLSASVANTLFGKDTDPIDKIVQIDHRLNVKVTGVYKDLPYNSSFADLTFIAPFELMVKSDNLKERLDNPWGASWFQTLVQVANHVDIGQASAKIKDAKMNKVRNSSSARFKPVIFLHPMSRWHLYAKFKNGMEAGGRIQYVWLYGIIGIFVLLLACINFMNLSTARSEKRAKEVGIRKAVGSLRGQLVAQFFCESLLIAFVAFLLSLLLVQVSLPFFNEVADKRMSVLWTRPLFWLVGIGFSLFTGLIAGSYPALYLSSFKPVKVLKGTFRVGRLAAVPRKVLVVIQFTVSVILMVGTLVVYQQIQYAKNRPVGYSRNGLITIPLRTNEINKHYEAVRDDLFKSGAVSEVAASENPVTATYITNSGLVWKGKDPSLQEEFVSLGITSEFGKTVGWQIKEGRDFSAAFPSDSMGFIINEAAVKFMGLKDPVGEMIKWGKNGSYKIIGVVKDLVTRSPYEPTKQTFFYLGGLSPLSNLNLKINPHASASEALGKISAVLKKYDPATPFEFKFADEEYAKKFDAEERIGRLAGCFAGLAIFISCLGLFGMATFMAAQRIKEIGIRKVLGASTFNLWRLLTRDFILLVMTALIIATPLAYYLMQRWLQNYLYRVEIAWWIFAIAGISAVIITLLTVSYQSIRAALTNPVKSLSTE</sequence>
<feature type="transmembrane region" description="Helical" evidence="7">
    <location>
        <begin position="425"/>
        <end position="449"/>
    </location>
</feature>
<feature type="domain" description="ABC3 transporter permease C-terminal" evidence="8">
    <location>
        <begin position="678"/>
        <end position="790"/>
    </location>
</feature>
<dbReference type="EMBL" id="PYAW01000007">
    <property type="protein sequence ID" value="PSL43930.1"/>
    <property type="molecule type" value="Genomic_DNA"/>
</dbReference>
<gene>
    <name evidence="10" type="ORF">CLV51_107242</name>
</gene>
<feature type="transmembrane region" description="Helical" evidence="7">
    <location>
        <begin position="759"/>
        <end position="779"/>
    </location>
</feature>
<feature type="transmembrane region" description="Helical" evidence="7">
    <location>
        <begin position="679"/>
        <end position="700"/>
    </location>
</feature>
<dbReference type="PANTHER" id="PTHR30572">
    <property type="entry name" value="MEMBRANE COMPONENT OF TRANSPORTER-RELATED"/>
    <property type="match status" value="1"/>
</dbReference>
<organism evidence="10 11">
    <name type="scientific">Chitinophaga niastensis</name>
    <dbReference type="NCBI Taxonomy" id="536980"/>
    <lineage>
        <taxon>Bacteria</taxon>
        <taxon>Pseudomonadati</taxon>
        <taxon>Bacteroidota</taxon>
        <taxon>Chitinophagia</taxon>
        <taxon>Chitinophagales</taxon>
        <taxon>Chitinophagaceae</taxon>
        <taxon>Chitinophaga</taxon>
    </lineage>
</organism>
<feature type="transmembrane region" description="Helical" evidence="7">
    <location>
        <begin position="21"/>
        <end position="42"/>
    </location>
</feature>
<proteinExistence type="inferred from homology"/>
<comment type="subcellular location">
    <subcellularLocation>
        <location evidence="1">Cell membrane</location>
        <topology evidence="1">Multi-pass membrane protein</topology>
    </subcellularLocation>
</comment>
<dbReference type="Pfam" id="PF12704">
    <property type="entry name" value="MacB_PCD"/>
    <property type="match status" value="2"/>
</dbReference>
<dbReference type="RefSeq" id="WP_106530893.1">
    <property type="nucleotide sequence ID" value="NZ_PYAW01000007.1"/>
</dbReference>
<keyword evidence="2" id="KW-1003">Cell membrane</keyword>
<feature type="transmembrane region" description="Helical" evidence="7">
    <location>
        <begin position="334"/>
        <end position="360"/>
    </location>
</feature>
<evidence type="ECO:0000256" key="7">
    <source>
        <dbReference type="SAM" id="Phobius"/>
    </source>
</evidence>
<evidence type="ECO:0000256" key="6">
    <source>
        <dbReference type="ARBA" id="ARBA00038076"/>
    </source>
</evidence>
<dbReference type="Pfam" id="PF02687">
    <property type="entry name" value="FtsX"/>
    <property type="match status" value="2"/>
</dbReference>
<dbReference type="AlphaFoldDB" id="A0A2P8HCG2"/>
<keyword evidence="5 7" id="KW-0472">Membrane</keyword>
<comment type="similarity">
    <text evidence="6">Belongs to the ABC-4 integral membrane protein family.</text>
</comment>
<dbReference type="GO" id="GO:0022857">
    <property type="term" value="F:transmembrane transporter activity"/>
    <property type="evidence" value="ECO:0007669"/>
    <property type="project" value="TreeGrafter"/>
</dbReference>
<evidence type="ECO:0000259" key="8">
    <source>
        <dbReference type="Pfam" id="PF02687"/>
    </source>
</evidence>
<dbReference type="GO" id="GO:0005886">
    <property type="term" value="C:plasma membrane"/>
    <property type="evidence" value="ECO:0007669"/>
    <property type="project" value="UniProtKB-SubCell"/>
</dbReference>
<evidence type="ECO:0000313" key="11">
    <source>
        <dbReference type="Proteomes" id="UP000240971"/>
    </source>
</evidence>
<feature type="transmembrane region" description="Helical" evidence="7">
    <location>
        <begin position="380"/>
        <end position="404"/>
    </location>
</feature>
<keyword evidence="3 7" id="KW-0812">Transmembrane</keyword>
<comment type="caution">
    <text evidence="10">The sequence shown here is derived from an EMBL/GenBank/DDBJ whole genome shotgun (WGS) entry which is preliminary data.</text>
</comment>
<feature type="domain" description="MacB-like periplasmic core" evidence="9">
    <location>
        <begin position="437"/>
        <end position="599"/>
    </location>
</feature>
<evidence type="ECO:0000256" key="2">
    <source>
        <dbReference type="ARBA" id="ARBA00022475"/>
    </source>
</evidence>
<keyword evidence="11" id="KW-1185">Reference proteome</keyword>
<keyword evidence="4 7" id="KW-1133">Transmembrane helix</keyword>
<evidence type="ECO:0000256" key="1">
    <source>
        <dbReference type="ARBA" id="ARBA00004651"/>
    </source>
</evidence>
<dbReference type="InterPro" id="IPR025857">
    <property type="entry name" value="MacB_PCD"/>
</dbReference>
<name>A0A2P8HCG2_CHINA</name>
<evidence type="ECO:0000313" key="10">
    <source>
        <dbReference type="EMBL" id="PSL43930.1"/>
    </source>
</evidence>
<dbReference type="PANTHER" id="PTHR30572:SF4">
    <property type="entry name" value="ABC TRANSPORTER PERMEASE YTRF"/>
    <property type="match status" value="1"/>
</dbReference>
<evidence type="ECO:0000259" key="9">
    <source>
        <dbReference type="Pfam" id="PF12704"/>
    </source>
</evidence>
<protein>
    <submittedName>
        <fullName evidence="10">ABC-type antimicrobial peptide transport system permease subunit</fullName>
    </submittedName>
</protein>